<dbReference type="Proteomes" id="UP000245553">
    <property type="component" value="Unassembled WGS sequence"/>
</dbReference>
<dbReference type="RefSeq" id="WP_109289446.1">
    <property type="nucleotide sequence ID" value="NZ_QEMY02000005.1"/>
</dbReference>
<keyword evidence="3" id="KW-1185">Reference proteome</keyword>
<organism evidence="2 3">
    <name type="scientific">Streptococcus halitosis</name>
    <dbReference type="NCBI Taxonomy" id="2172545"/>
    <lineage>
        <taxon>Bacteria</taxon>
        <taxon>Bacillati</taxon>
        <taxon>Bacillota</taxon>
        <taxon>Bacilli</taxon>
        <taxon>Lactobacillales</taxon>
        <taxon>Streptococcaceae</taxon>
        <taxon>Streptococcus</taxon>
    </lineage>
</organism>
<keyword evidence="1" id="KW-0812">Transmembrane</keyword>
<keyword evidence="1" id="KW-1133">Transmembrane helix</keyword>
<gene>
    <name evidence="2" type="ORF">DB729_008860</name>
</gene>
<evidence type="ECO:0000256" key="1">
    <source>
        <dbReference type="SAM" id="Phobius"/>
    </source>
</evidence>
<feature type="transmembrane region" description="Helical" evidence="1">
    <location>
        <begin position="21"/>
        <end position="42"/>
    </location>
</feature>
<reference evidence="2" key="1">
    <citation type="submission" date="2018-11" db="EMBL/GenBank/DDBJ databases">
        <title>Streptococcus halitosis sp. nov. isolated from oral cavity of patient with halitosis.</title>
        <authorList>
            <person name="Tetz V."/>
            <person name="Tetz G."/>
        </authorList>
    </citation>
    <scope>NUCLEOTIDE SEQUENCE [LARGE SCALE GENOMIC DNA]</scope>
    <source>
        <strain evidence="2">VT-4</strain>
    </source>
</reference>
<dbReference type="InterPro" id="IPR027279">
    <property type="entry name" value="D_amino_pept/lipop_sf"/>
</dbReference>
<evidence type="ECO:0000313" key="3">
    <source>
        <dbReference type="Proteomes" id="UP000245553"/>
    </source>
</evidence>
<keyword evidence="1" id="KW-0472">Membrane</keyword>
<sequence length="131" mass="14652">MNEIKEFFMKVVNWFKELLKLKQIIVVGIAIISVMFAGSFLIKSDLDGSYSGEKGGITIVVSIHGNEGNLVMIKGDEKHEGKIEKINSATKTFTLKDPDRDLTTEMTFRKEGDILRLSDGSSDDELILIKK</sequence>
<proteinExistence type="predicted"/>
<comment type="caution">
    <text evidence="2">The sequence shown here is derived from an EMBL/GenBank/DDBJ whole genome shotgun (WGS) entry which is preliminary data.</text>
</comment>
<evidence type="ECO:0008006" key="4">
    <source>
        <dbReference type="Google" id="ProtNLM"/>
    </source>
</evidence>
<dbReference type="AlphaFoldDB" id="A0A426FUL4"/>
<accession>A0A426FUL4</accession>
<evidence type="ECO:0000313" key="2">
    <source>
        <dbReference type="EMBL" id="RRN46308.1"/>
    </source>
</evidence>
<name>A0A426FUL4_9STRE</name>
<dbReference type="EMBL" id="QEMY02000005">
    <property type="protein sequence ID" value="RRN46308.1"/>
    <property type="molecule type" value="Genomic_DNA"/>
</dbReference>
<dbReference type="Gene3D" id="2.40.128.50">
    <property type="match status" value="1"/>
</dbReference>
<protein>
    <recommendedName>
        <fullName evidence="4">DUF3642 domain-containing protein</fullName>
    </recommendedName>
</protein>